<dbReference type="InterPro" id="IPR036046">
    <property type="entry name" value="Acylphosphatase-like_dom_sf"/>
</dbReference>
<keyword evidence="4" id="KW-0378">Hydrolase</keyword>
<dbReference type="InterPro" id="IPR017968">
    <property type="entry name" value="Acylphosphatase_CS"/>
</dbReference>
<feature type="active site" evidence="4">
    <location>
        <position position="15"/>
    </location>
</feature>
<dbReference type="SUPFAM" id="SSF54975">
    <property type="entry name" value="Acylphosphatase/BLUF domain-like"/>
    <property type="match status" value="1"/>
</dbReference>
<dbReference type="PANTHER" id="PTHR47268:SF4">
    <property type="entry name" value="ACYLPHOSPHATASE"/>
    <property type="match status" value="1"/>
</dbReference>
<dbReference type="EC" id="3.6.1.7" evidence="2 4"/>
<dbReference type="RefSeq" id="WP_243066107.1">
    <property type="nucleotide sequence ID" value="NZ_JAIVFK010000002.1"/>
</dbReference>
<sequence>MLIVVEGRVQGVGYREFVRRAALRLQLSGWVRNRWDGAVEARVSGAALDLDALVDAMRAGPSMAQVRALKVVEDGDPPESGGFVIASSA</sequence>
<evidence type="ECO:0000256" key="3">
    <source>
        <dbReference type="ARBA" id="ARBA00047645"/>
    </source>
</evidence>
<dbReference type="Pfam" id="PF00708">
    <property type="entry name" value="Acylphosphatase"/>
    <property type="match status" value="1"/>
</dbReference>
<dbReference type="PROSITE" id="PS00151">
    <property type="entry name" value="ACYLPHOSPHATASE_2"/>
    <property type="match status" value="1"/>
</dbReference>
<gene>
    <name evidence="7" type="ORF">K2U94_04725</name>
</gene>
<dbReference type="PROSITE" id="PS51160">
    <property type="entry name" value="ACYLPHOSPHATASE_3"/>
    <property type="match status" value="1"/>
</dbReference>
<comment type="caution">
    <text evidence="7">The sequence shown here is derived from an EMBL/GenBank/DDBJ whole genome shotgun (WGS) entry which is preliminary data.</text>
</comment>
<dbReference type="Gene3D" id="3.30.70.100">
    <property type="match status" value="1"/>
</dbReference>
<evidence type="ECO:0000313" key="8">
    <source>
        <dbReference type="Proteomes" id="UP001139104"/>
    </source>
</evidence>
<name>A0ABS9Z389_9HYPH</name>
<keyword evidence="8" id="KW-1185">Reference proteome</keyword>
<dbReference type="PANTHER" id="PTHR47268">
    <property type="entry name" value="ACYLPHOSPHATASE"/>
    <property type="match status" value="1"/>
</dbReference>
<comment type="similarity">
    <text evidence="1 5">Belongs to the acylphosphatase family.</text>
</comment>
<reference evidence="7" key="1">
    <citation type="journal article" date="2022" name="ISME J.">
        <title>Identification of active gaseous-alkane degraders at natural gas seeps.</title>
        <authorList>
            <person name="Farhan Ul Haque M."/>
            <person name="Hernandez M."/>
            <person name="Crombie A.T."/>
            <person name="Murrell J.C."/>
        </authorList>
    </citation>
    <scope>NUCLEOTIDE SEQUENCE</scope>
    <source>
        <strain evidence="7">PC2</strain>
    </source>
</reference>
<dbReference type="Proteomes" id="UP001139104">
    <property type="component" value="Unassembled WGS sequence"/>
</dbReference>
<comment type="catalytic activity">
    <reaction evidence="3 4">
        <text>an acyl phosphate + H2O = a carboxylate + phosphate + H(+)</text>
        <dbReference type="Rhea" id="RHEA:14965"/>
        <dbReference type="ChEBI" id="CHEBI:15377"/>
        <dbReference type="ChEBI" id="CHEBI:15378"/>
        <dbReference type="ChEBI" id="CHEBI:29067"/>
        <dbReference type="ChEBI" id="CHEBI:43474"/>
        <dbReference type="ChEBI" id="CHEBI:59918"/>
        <dbReference type="EC" id="3.6.1.7"/>
    </reaction>
</comment>
<protein>
    <recommendedName>
        <fullName evidence="2 4">acylphosphatase</fullName>
        <ecNumber evidence="2 4">3.6.1.7</ecNumber>
    </recommendedName>
</protein>
<feature type="active site" evidence="4">
    <location>
        <position position="33"/>
    </location>
</feature>
<evidence type="ECO:0000259" key="6">
    <source>
        <dbReference type="PROSITE" id="PS51160"/>
    </source>
</evidence>
<evidence type="ECO:0000256" key="1">
    <source>
        <dbReference type="ARBA" id="ARBA00005614"/>
    </source>
</evidence>
<evidence type="ECO:0000256" key="4">
    <source>
        <dbReference type="PROSITE-ProRule" id="PRU00520"/>
    </source>
</evidence>
<dbReference type="EMBL" id="JAIVFP010000001">
    <property type="protein sequence ID" value="MCI4682073.1"/>
    <property type="molecule type" value="Genomic_DNA"/>
</dbReference>
<accession>A0ABS9Z389</accession>
<proteinExistence type="inferred from homology"/>
<dbReference type="InterPro" id="IPR020456">
    <property type="entry name" value="Acylphosphatase"/>
</dbReference>
<dbReference type="InterPro" id="IPR001792">
    <property type="entry name" value="Acylphosphatase-like_dom"/>
</dbReference>
<evidence type="ECO:0000313" key="7">
    <source>
        <dbReference type="EMBL" id="MCI4682073.1"/>
    </source>
</evidence>
<organism evidence="7 8">
    <name type="scientific">Candidatus Rhodoblastus alkanivorans</name>
    <dbReference type="NCBI Taxonomy" id="2954117"/>
    <lineage>
        <taxon>Bacteria</taxon>
        <taxon>Pseudomonadati</taxon>
        <taxon>Pseudomonadota</taxon>
        <taxon>Alphaproteobacteria</taxon>
        <taxon>Hyphomicrobiales</taxon>
        <taxon>Rhodoblastaceae</taxon>
        <taxon>Rhodoblastus</taxon>
    </lineage>
</organism>
<feature type="domain" description="Acylphosphatase-like" evidence="6">
    <location>
        <begin position="1"/>
        <end position="87"/>
    </location>
</feature>
<evidence type="ECO:0000256" key="2">
    <source>
        <dbReference type="ARBA" id="ARBA00012150"/>
    </source>
</evidence>
<evidence type="ECO:0000256" key="5">
    <source>
        <dbReference type="RuleBase" id="RU004168"/>
    </source>
</evidence>